<dbReference type="PANTHER" id="PTHR34220:SF7">
    <property type="entry name" value="SENSOR HISTIDINE KINASE YPDA"/>
    <property type="match status" value="1"/>
</dbReference>
<feature type="transmembrane region" description="Helical" evidence="5">
    <location>
        <begin position="12"/>
        <end position="36"/>
    </location>
</feature>
<dbReference type="OrthoDB" id="2514702at2"/>
<organism evidence="7 8">
    <name type="scientific">Enteroscipio rubneri</name>
    <dbReference type="NCBI Taxonomy" id="2070686"/>
    <lineage>
        <taxon>Bacteria</taxon>
        <taxon>Bacillati</taxon>
        <taxon>Actinomycetota</taxon>
        <taxon>Coriobacteriia</taxon>
        <taxon>Eggerthellales</taxon>
        <taxon>Eggerthellaceae</taxon>
        <taxon>Enteroscipio</taxon>
    </lineage>
</organism>
<feature type="domain" description="Histidine kinase" evidence="6">
    <location>
        <begin position="330"/>
        <end position="431"/>
    </location>
</feature>
<feature type="transmembrane region" description="Helical" evidence="5">
    <location>
        <begin position="42"/>
        <end position="64"/>
    </location>
</feature>
<evidence type="ECO:0000256" key="5">
    <source>
        <dbReference type="SAM" id="Phobius"/>
    </source>
</evidence>
<dbReference type="SMART" id="SM00387">
    <property type="entry name" value="HATPase_c"/>
    <property type="match status" value="1"/>
</dbReference>
<evidence type="ECO:0000256" key="2">
    <source>
        <dbReference type="ARBA" id="ARBA00012438"/>
    </source>
</evidence>
<dbReference type="InterPro" id="IPR003594">
    <property type="entry name" value="HATPase_dom"/>
</dbReference>
<dbReference type="Proteomes" id="UP000236197">
    <property type="component" value="Unassembled WGS sequence"/>
</dbReference>
<evidence type="ECO:0000259" key="6">
    <source>
        <dbReference type="PROSITE" id="PS50109"/>
    </source>
</evidence>
<dbReference type="GO" id="GO:0016020">
    <property type="term" value="C:membrane"/>
    <property type="evidence" value="ECO:0007669"/>
    <property type="project" value="InterPro"/>
</dbReference>
<dbReference type="InterPro" id="IPR029016">
    <property type="entry name" value="GAF-like_dom_sf"/>
</dbReference>
<dbReference type="Pfam" id="PF02518">
    <property type="entry name" value="HATPase_c"/>
    <property type="match status" value="1"/>
</dbReference>
<accession>A0A2K2U9B7</accession>
<dbReference type="PRINTS" id="PR00344">
    <property type="entry name" value="BCTRLSENSOR"/>
</dbReference>
<keyword evidence="3 7" id="KW-0808">Transferase</keyword>
<dbReference type="PANTHER" id="PTHR34220">
    <property type="entry name" value="SENSOR HISTIDINE KINASE YPDA"/>
    <property type="match status" value="1"/>
</dbReference>
<keyword evidence="5" id="KW-0812">Transmembrane</keyword>
<keyword evidence="5" id="KW-0472">Membrane</keyword>
<evidence type="ECO:0000313" key="8">
    <source>
        <dbReference type="Proteomes" id="UP000236197"/>
    </source>
</evidence>
<comment type="caution">
    <text evidence="7">The sequence shown here is derived from an EMBL/GenBank/DDBJ whole genome shotgun (WGS) entry which is preliminary data.</text>
</comment>
<dbReference type="Gene3D" id="3.30.565.10">
    <property type="entry name" value="Histidine kinase-like ATPase, C-terminal domain"/>
    <property type="match status" value="1"/>
</dbReference>
<evidence type="ECO:0000256" key="4">
    <source>
        <dbReference type="ARBA" id="ARBA00023012"/>
    </source>
</evidence>
<dbReference type="RefSeq" id="WP_103265768.1">
    <property type="nucleotide sequence ID" value="NZ_CABMLE010000018.1"/>
</dbReference>
<dbReference type="GO" id="GO:0000155">
    <property type="term" value="F:phosphorelay sensor kinase activity"/>
    <property type="evidence" value="ECO:0007669"/>
    <property type="project" value="InterPro"/>
</dbReference>
<keyword evidence="5" id="KW-1133">Transmembrane helix</keyword>
<dbReference type="EMBL" id="PPEK01000018">
    <property type="protein sequence ID" value="PNV66874.1"/>
    <property type="molecule type" value="Genomic_DNA"/>
</dbReference>
<evidence type="ECO:0000313" key="7">
    <source>
        <dbReference type="EMBL" id="PNV66874.1"/>
    </source>
</evidence>
<evidence type="ECO:0000256" key="1">
    <source>
        <dbReference type="ARBA" id="ARBA00000085"/>
    </source>
</evidence>
<gene>
    <name evidence="7" type="ORF">C2L71_10820</name>
</gene>
<dbReference type="InterPro" id="IPR036890">
    <property type="entry name" value="HATPase_C_sf"/>
</dbReference>
<dbReference type="InterPro" id="IPR004358">
    <property type="entry name" value="Sig_transdc_His_kin-like_C"/>
</dbReference>
<keyword evidence="4" id="KW-0902">Two-component regulatory system</keyword>
<comment type="catalytic activity">
    <reaction evidence="1">
        <text>ATP + protein L-histidine = ADP + protein N-phospho-L-histidine.</text>
        <dbReference type="EC" id="2.7.13.3"/>
    </reaction>
</comment>
<dbReference type="InterPro" id="IPR005467">
    <property type="entry name" value="His_kinase_dom"/>
</dbReference>
<dbReference type="PROSITE" id="PS50109">
    <property type="entry name" value="HIS_KIN"/>
    <property type="match status" value="1"/>
</dbReference>
<dbReference type="EC" id="2.7.13.3" evidence="2"/>
<dbReference type="SUPFAM" id="SSF55874">
    <property type="entry name" value="ATPase domain of HSP90 chaperone/DNA topoisomerase II/histidine kinase"/>
    <property type="match status" value="1"/>
</dbReference>
<keyword evidence="8" id="KW-1185">Reference proteome</keyword>
<proteinExistence type="predicted"/>
<dbReference type="InterPro" id="IPR050640">
    <property type="entry name" value="Bact_2-comp_sensor_kinase"/>
</dbReference>
<evidence type="ECO:0000256" key="3">
    <source>
        <dbReference type="ARBA" id="ARBA00022777"/>
    </source>
</evidence>
<dbReference type="Gene3D" id="3.30.450.40">
    <property type="match status" value="1"/>
</dbReference>
<dbReference type="AlphaFoldDB" id="A0A2K2U9B7"/>
<keyword evidence="3 7" id="KW-0418">Kinase</keyword>
<dbReference type="InterPro" id="IPR010559">
    <property type="entry name" value="Sig_transdc_His_kin_internal"/>
</dbReference>
<sequence>MEEENEKEHPSRLFTLEMLMFTIAVISGMVLLYSLVTREINIFVLFAAGLSFTLSIVMVIRLLMDPDSVRARQSDAMLKLASQTLAYMSDGLDREAAQKICGLLLPSTAAIAVAITDKEQILAYSGYEAAANPSGSMIRTLATHATLNDGMMRILFTPEEIGFSDDTTNIRAAMIVPLKIGKNVEGTLKFYYRRAKHISETQKSIAEGFGKLLSTQMAAAALEEQTKLATSMELKMLQSQINPHFLFNTINTIASLIRTDPETARTLLREFAVFYRRTLEDSADLIVFAREIEQTQRYFTFEVARFGAERVAMQVDIDAEVEDMLVPPFLIQPLVENAVRHAMPSEGRLTVTVTGRIEGNDVVVSVADDGVGMTEEARQNILHPESSTGLGIAVKNVHDRIHGYFGSSAHMDVESELGRGTCVRLVLTGGAVNPTEEPANH</sequence>
<name>A0A2K2U9B7_9ACTN</name>
<protein>
    <recommendedName>
        <fullName evidence="2">histidine kinase</fullName>
        <ecNumber evidence="2">2.7.13.3</ecNumber>
    </recommendedName>
</protein>
<reference evidence="8" key="1">
    <citation type="submission" date="2018-01" db="EMBL/GenBank/DDBJ databases">
        <title>Rubneribacter badeniensis gen. nov., sp. nov., and Colonibacter rubneri, gen. nov., sp. nov., WGS of new members of the Eggerthellaceae.</title>
        <authorList>
            <person name="Danylec N."/>
            <person name="Stoll D.A."/>
            <person name="Doetsch A."/>
            <person name="Kulling S.E."/>
            <person name="Huch M."/>
        </authorList>
    </citation>
    <scope>NUCLEOTIDE SEQUENCE [LARGE SCALE GENOMIC DNA]</scope>
    <source>
        <strain evidence="8">ResAG-96</strain>
    </source>
</reference>
<dbReference type="Pfam" id="PF06580">
    <property type="entry name" value="His_kinase"/>
    <property type="match status" value="1"/>
</dbReference>